<dbReference type="GO" id="GO:0032790">
    <property type="term" value="P:ribosome disassembly"/>
    <property type="evidence" value="ECO:0007669"/>
    <property type="project" value="TreeGrafter"/>
</dbReference>
<dbReference type="FunFam" id="3.30.70.870:FF:000001">
    <property type="entry name" value="Elongation factor G"/>
    <property type="match status" value="1"/>
</dbReference>
<dbReference type="SMART" id="SM00838">
    <property type="entry name" value="EFG_C"/>
    <property type="match status" value="1"/>
</dbReference>
<dbReference type="PRINTS" id="PR00315">
    <property type="entry name" value="ELONGATNFCT"/>
</dbReference>
<dbReference type="GO" id="GO:0005525">
    <property type="term" value="F:GTP binding"/>
    <property type="evidence" value="ECO:0007669"/>
    <property type="project" value="UniProtKB-UniRule"/>
</dbReference>
<dbReference type="GO" id="GO:0005737">
    <property type="term" value="C:cytoplasm"/>
    <property type="evidence" value="ECO:0007669"/>
    <property type="project" value="UniProtKB-SubCell"/>
</dbReference>
<dbReference type="InterPro" id="IPR053905">
    <property type="entry name" value="EF-G-like_DII"/>
</dbReference>
<dbReference type="NCBIfam" id="NF009379">
    <property type="entry name" value="PRK12740.1-3"/>
    <property type="match status" value="1"/>
</dbReference>
<dbReference type="GO" id="GO:0003746">
    <property type="term" value="F:translation elongation factor activity"/>
    <property type="evidence" value="ECO:0007669"/>
    <property type="project" value="UniProtKB-UniRule"/>
</dbReference>
<comment type="subcellular location">
    <subcellularLocation>
        <location evidence="7">Cytoplasm</location>
    </subcellularLocation>
</comment>
<dbReference type="NCBIfam" id="NF009381">
    <property type="entry name" value="PRK12740.1-5"/>
    <property type="match status" value="1"/>
</dbReference>
<dbReference type="Gene3D" id="3.30.70.240">
    <property type="match status" value="1"/>
</dbReference>
<dbReference type="AlphaFoldDB" id="A0A4R5C704"/>
<dbReference type="PROSITE" id="PS51722">
    <property type="entry name" value="G_TR_2"/>
    <property type="match status" value="1"/>
</dbReference>
<feature type="binding site" evidence="7">
    <location>
        <begin position="19"/>
        <end position="26"/>
    </location>
    <ligand>
        <name>GTP</name>
        <dbReference type="ChEBI" id="CHEBI:37565"/>
    </ligand>
</feature>
<keyword evidence="5 7" id="KW-0342">GTP-binding</keyword>
<keyword evidence="11" id="KW-1185">Reference proteome</keyword>
<dbReference type="InterPro" id="IPR031157">
    <property type="entry name" value="G_TR_CS"/>
</dbReference>
<dbReference type="FunFam" id="3.40.50.300:FF:000029">
    <property type="entry name" value="Elongation factor G"/>
    <property type="match status" value="1"/>
</dbReference>
<evidence type="ECO:0000259" key="9">
    <source>
        <dbReference type="PROSITE" id="PS51722"/>
    </source>
</evidence>
<dbReference type="InterPro" id="IPR000640">
    <property type="entry name" value="EFG_V-like"/>
</dbReference>
<feature type="domain" description="Tr-type G" evidence="9">
    <location>
        <begin position="10"/>
        <end position="290"/>
    </location>
</feature>
<evidence type="ECO:0000256" key="3">
    <source>
        <dbReference type="ARBA" id="ARBA00022768"/>
    </source>
</evidence>
<dbReference type="CDD" id="cd03713">
    <property type="entry name" value="EFG_mtEFG_C"/>
    <property type="match status" value="1"/>
</dbReference>
<dbReference type="SMART" id="SM00889">
    <property type="entry name" value="EFG_IV"/>
    <property type="match status" value="1"/>
</dbReference>
<dbReference type="NCBIfam" id="TIGR00231">
    <property type="entry name" value="small_GTP"/>
    <property type="match status" value="1"/>
</dbReference>
<dbReference type="InterPro" id="IPR027417">
    <property type="entry name" value="P-loop_NTPase"/>
</dbReference>
<dbReference type="FunFam" id="3.30.70.240:FF:000001">
    <property type="entry name" value="Elongation factor G"/>
    <property type="match status" value="1"/>
</dbReference>
<dbReference type="PANTHER" id="PTHR43261">
    <property type="entry name" value="TRANSLATION ELONGATION FACTOR G-RELATED"/>
    <property type="match status" value="1"/>
</dbReference>
<dbReference type="OrthoDB" id="3492050at2"/>
<dbReference type="InterPro" id="IPR005517">
    <property type="entry name" value="Transl_elong_EFG/EF2_IV"/>
</dbReference>
<gene>
    <name evidence="7 10" type="primary">fusA</name>
    <name evidence="10" type="ORF">E1298_06785</name>
</gene>
<protein>
    <recommendedName>
        <fullName evidence="7 8">Elongation factor G</fullName>
        <shortName evidence="7">EF-G</shortName>
    </recommendedName>
</protein>
<dbReference type="PANTHER" id="PTHR43261:SF1">
    <property type="entry name" value="RIBOSOME-RELEASING FACTOR 2, MITOCHONDRIAL"/>
    <property type="match status" value="1"/>
</dbReference>
<dbReference type="EMBL" id="SMKU01000019">
    <property type="protein sequence ID" value="TDD94479.1"/>
    <property type="molecule type" value="Genomic_DNA"/>
</dbReference>
<evidence type="ECO:0000256" key="1">
    <source>
        <dbReference type="ARBA" id="ARBA00005870"/>
    </source>
</evidence>
<evidence type="ECO:0000256" key="8">
    <source>
        <dbReference type="NCBIfam" id="TIGR00484"/>
    </source>
</evidence>
<feature type="binding site" evidence="7">
    <location>
        <begin position="141"/>
        <end position="144"/>
    </location>
    <ligand>
        <name>GTP</name>
        <dbReference type="ChEBI" id="CHEBI:37565"/>
    </ligand>
</feature>
<evidence type="ECO:0000313" key="11">
    <source>
        <dbReference type="Proteomes" id="UP000294513"/>
    </source>
</evidence>
<reference evidence="10 11" key="1">
    <citation type="submission" date="2019-03" db="EMBL/GenBank/DDBJ databases">
        <title>Draft genome sequences of novel Actinobacteria.</title>
        <authorList>
            <person name="Sahin N."/>
            <person name="Ay H."/>
            <person name="Saygin H."/>
        </authorList>
    </citation>
    <scope>NUCLEOTIDE SEQUENCE [LARGE SCALE GENOMIC DNA]</scope>
    <source>
        <strain evidence="10 11">H3C3</strain>
    </source>
</reference>
<dbReference type="Proteomes" id="UP000294513">
    <property type="component" value="Unassembled WGS sequence"/>
</dbReference>
<dbReference type="SUPFAM" id="SSF54980">
    <property type="entry name" value="EF-G C-terminal domain-like"/>
    <property type="match status" value="2"/>
</dbReference>
<dbReference type="SUPFAM" id="SSF54211">
    <property type="entry name" value="Ribosomal protein S5 domain 2-like"/>
    <property type="match status" value="1"/>
</dbReference>
<dbReference type="RefSeq" id="WP_131890062.1">
    <property type="nucleotide sequence ID" value="NZ_SMKU01000019.1"/>
</dbReference>
<keyword evidence="7" id="KW-0963">Cytoplasm</keyword>
<evidence type="ECO:0000256" key="2">
    <source>
        <dbReference type="ARBA" id="ARBA00022741"/>
    </source>
</evidence>
<sequence length="703" mass="77597">MATKTGVDLAKVRNIGIMAHIDAGKTTTTERILYYTGISYKIGEVHDGAATMDWMEQEQERGITITSAATTCEWPVDDIKHTINIIDTPGHVDFTVEVERNLRVLDGAVAVFDGVAGVEPQSETVWRQADRYGVPRMCFVNKLDRVGAEFHRCVDMIESRLNAVPLVLQLPIGAEADFKGVIDLVTMQALLWNEEAKLGEMYDTVDIPDTHVESAREWHDKLVETLAENDDEIMELYLEGNEPTVEQLYAGIRRATVAAKLTPVTCGTAFKNKGVQPLLDAIVRYLPSPLDVDAIEGHAVRDEEKVLARRPSEEEPFSALAFKIMSDPHLGKLTFVRIYSGVLESGANVMNSVKERKERIGKIYRMHANKRTEIERAGAGDIVAVMGLKQTTTGETLCDEKDPIVLESMNFPAPVIHVAIEPKTKADQQKLGTAIQRLAEEDPSFQVRSDEETGQTVISGMGELHLEILVDRMKREFKVDANVGRPQVAYRETISRKVEKVEYTHKKQTGGSGQFGRVIIDLEPLGGGSDGYEFENKVTGGRIPREYIPSVDAGCQEAAEFGVLAGYPMVGVKVTLRDGAYHEVDSSEMAFKVAGSMAFKEAARRATPTLLEPMMGVEVTTPEDNMGDVIGDLNSRRGQVQSMDERNGLRVIKALVPLSEMFGYVGDLRSKTQGRAVFTMQFDSYAEVPGNVAQEIIAKARGE</sequence>
<dbReference type="Pfam" id="PF14492">
    <property type="entry name" value="EFG_III"/>
    <property type="match status" value="1"/>
</dbReference>
<dbReference type="InterPro" id="IPR004540">
    <property type="entry name" value="Transl_elong_EFG/EF2"/>
</dbReference>
<comment type="caution">
    <text evidence="10">The sequence shown here is derived from an EMBL/GenBank/DDBJ whole genome shotgun (WGS) entry which is preliminary data.</text>
</comment>
<dbReference type="Pfam" id="PF22042">
    <property type="entry name" value="EF-G_D2"/>
    <property type="match status" value="1"/>
</dbReference>
<dbReference type="Pfam" id="PF00009">
    <property type="entry name" value="GTP_EFTU"/>
    <property type="match status" value="1"/>
</dbReference>
<dbReference type="GO" id="GO:0003924">
    <property type="term" value="F:GTPase activity"/>
    <property type="evidence" value="ECO:0007669"/>
    <property type="project" value="InterPro"/>
</dbReference>
<dbReference type="Pfam" id="PF03764">
    <property type="entry name" value="EFG_IV"/>
    <property type="match status" value="1"/>
</dbReference>
<comment type="similarity">
    <text evidence="1 7">Belongs to the TRAFAC class translation factor GTPase superfamily. Classic translation factor GTPase family. EF-G/EF-2 subfamily.</text>
</comment>
<organism evidence="10 11">
    <name type="scientific">Actinomadura rubrisoli</name>
    <dbReference type="NCBI Taxonomy" id="2530368"/>
    <lineage>
        <taxon>Bacteria</taxon>
        <taxon>Bacillati</taxon>
        <taxon>Actinomycetota</taxon>
        <taxon>Actinomycetes</taxon>
        <taxon>Streptosporangiales</taxon>
        <taxon>Thermomonosporaceae</taxon>
        <taxon>Actinomadura</taxon>
    </lineage>
</organism>
<dbReference type="Gene3D" id="2.40.30.10">
    <property type="entry name" value="Translation factors"/>
    <property type="match status" value="1"/>
</dbReference>
<dbReference type="InterPro" id="IPR005225">
    <property type="entry name" value="Small_GTP-bd"/>
</dbReference>
<feature type="binding site" evidence="7">
    <location>
        <begin position="87"/>
        <end position="91"/>
    </location>
    <ligand>
        <name>GTP</name>
        <dbReference type="ChEBI" id="CHEBI:37565"/>
    </ligand>
</feature>
<dbReference type="InterPro" id="IPR041095">
    <property type="entry name" value="EFG_II"/>
</dbReference>
<dbReference type="CDD" id="cd01886">
    <property type="entry name" value="EF-G"/>
    <property type="match status" value="1"/>
</dbReference>
<keyword evidence="3 7" id="KW-0251">Elongation factor</keyword>
<dbReference type="InterPro" id="IPR020568">
    <property type="entry name" value="Ribosomal_Su5_D2-typ_SF"/>
</dbReference>
<evidence type="ECO:0000256" key="6">
    <source>
        <dbReference type="ARBA" id="ARBA00024731"/>
    </source>
</evidence>
<dbReference type="InterPro" id="IPR000795">
    <property type="entry name" value="T_Tr_GTP-bd_dom"/>
</dbReference>
<dbReference type="InterPro" id="IPR009000">
    <property type="entry name" value="Transl_B-barrel_sf"/>
</dbReference>
<dbReference type="InterPro" id="IPR047872">
    <property type="entry name" value="EFG_IV"/>
</dbReference>
<evidence type="ECO:0000256" key="4">
    <source>
        <dbReference type="ARBA" id="ARBA00022917"/>
    </source>
</evidence>
<accession>A0A4R5C704</accession>
<dbReference type="InterPro" id="IPR009022">
    <property type="entry name" value="EFG_III"/>
</dbReference>
<dbReference type="InterPro" id="IPR035647">
    <property type="entry name" value="EFG_III/V"/>
</dbReference>
<dbReference type="InterPro" id="IPR035649">
    <property type="entry name" value="EFG_V"/>
</dbReference>
<proteinExistence type="inferred from homology"/>
<keyword evidence="2 7" id="KW-0547">Nucleotide-binding</keyword>
<keyword evidence="4 7" id="KW-0648">Protein biosynthesis</keyword>
<evidence type="ECO:0000256" key="5">
    <source>
        <dbReference type="ARBA" id="ARBA00023134"/>
    </source>
</evidence>
<dbReference type="HAMAP" id="MF_00054_B">
    <property type="entry name" value="EF_G_EF_2_B"/>
    <property type="match status" value="1"/>
</dbReference>
<dbReference type="NCBIfam" id="TIGR00484">
    <property type="entry name" value="EF-G"/>
    <property type="match status" value="1"/>
</dbReference>
<dbReference type="CDD" id="cd01434">
    <property type="entry name" value="EFG_mtEFG1_IV"/>
    <property type="match status" value="1"/>
</dbReference>
<name>A0A4R5C704_9ACTN</name>
<dbReference type="InterPro" id="IPR014721">
    <property type="entry name" value="Ribsml_uS5_D2-typ_fold_subgr"/>
</dbReference>
<dbReference type="Pfam" id="PF00679">
    <property type="entry name" value="EFG_C"/>
    <property type="match status" value="1"/>
</dbReference>
<dbReference type="Gene3D" id="3.40.50.300">
    <property type="entry name" value="P-loop containing nucleotide triphosphate hydrolases"/>
    <property type="match status" value="1"/>
</dbReference>
<dbReference type="CDD" id="cd04088">
    <property type="entry name" value="EFG_mtEFG_II"/>
    <property type="match status" value="1"/>
</dbReference>
<dbReference type="SUPFAM" id="SSF50447">
    <property type="entry name" value="Translation proteins"/>
    <property type="match status" value="1"/>
</dbReference>
<evidence type="ECO:0000256" key="7">
    <source>
        <dbReference type="HAMAP-Rule" id="MF_00054"/>
    </source>
</evidence>
<dbReference type="CDD" id="cd16262">
    <property type="entry name" value="EFG_III"/>
    <property type="match status" value="1"/>
</dbReference>
<evidence type="ECO:0000313" key="10">
    <source>
        <dbReference type="EMBL" id="TDD94479.1"/>
    </source>
</evidence>
<dbReference type="FunFam" id="3.30.230.10:FF:000003">
    <property type="entry name" value="Elongation factor G"/>
    <property type="match status" value="1"/>
</dbReference>
<dbReference type="PROSITE" id="PS00301">
    <property type="entry name" value="G_TR_1"/>
    <property type="match status" value="1"/>
</dbReference>
<comment type="function">
    <text evidence="6 7">Catalyzes the GTP-dependent ribosomal translocation step during translation elongation. During this step, the ribosome changes from the pre-translocational (PRE) to the post-translocational (POST) state as the newly formed A-site-bound peptidyl-tRNA and P-site-bound deacylated tRNA move to the P and E sites, respectively. Catalyzes the coordinated movement of the two tRNA molecules, the mRNA and conformational changes in the ribosome.</text>
</comment>
<dbReference type="SUPFAM" id="SSF52540">
    <property type="entry name" value="P-loop containing nucleoside triphosphate hydrolases"/>
    <property type="match status" value="1"/>
</dbReference>
<dbReference type="Gene3D" id="3.30.70.870">
    <property type="entry name" value="Elongation Factor G (Translational Gtpase), domain 3"/>
    <property type="match status" value="1"/>
</dbReference>
<dbReference type="Gene3D" id="3.30.230.10">
    <property type="match status" value="1"/>
</dbReference>
<dbReference type="FunFam" id="2.40.30.10:FF:000006">
    <property type="entry name" value="Elongation factor G"/>
    <property type="match status" value="1"/>
</dbReference>